<evidence type="ECO:0000313" key="4">
    <source>
        <dbReference type="EMBL" id="PSR45720.1"/>
    </source>
</evidence>
<comment type="caution">
    <text evidence="4">The sequence shown here is derived from an EMBL/GenBank/DDBJ whole genome shotgun (WGS) entry which is preliminary data.</text>
</comment>
<reference evidence="4 5" key="1">
    <citation type="submission" date="2018-03" db="EMBL/GenBank/DDBJ databases">
        <title>First report of an OXA-48+CTX-M-M-producing Kluyvera ascorbata clone recovered from patients admitted in a University Hospital in Madrid, Spain.</title>
        <authorList>
            <person name="Hernandez-Garcia M."/>
            <person name="Leon-Sampedro R."/>
            <person name="Perez-Viso B."/>
            <person name="Morosini M.I."/>
            <person name="Lopez-Fresnena N."/>
            <person name="Coque T.M."/>
            <person name="Bonten M."/>
            <person name="Malhotra-Kumar S."/>
            <person name="Ruiz-Garbajosa P."/>
            <person name="Canton R."/>
        </authorList>
    </citation>
    <scope>NUCLEOTIDE SEQUENCE [LARGE SCALE GENOMIC DNA]</scope>
    <source>
        <strain evidence="4 5">KA2</strain>
    </source>
</reference>
<dbReference type="RefSeq" id="WP_106928514.1">
    <property type="nucleotide sequence ID" value="NZ_CABMMU010000013.1"/>
</dbReference>
<dbReference type="InterPro" id="IPR006059">
    <property type="entry name" value="SBP"/>
</dbReference>
<evidence type="ECO:0000256" key="1">
    <source>
        <dbReference type="ARBA" id="ARBA00004418"/>
    </source>
</evidence>
<dbReference type="SUPFAM" id="SSF53850">
    <property type="entry name" value="Periplasmic binding protein-like II"/>
    <property type="match status" value="1"/>
</dbReference>
<gene>
    <name evidence="4" type="ORF">C8256_16250</name>
</gene>
<dbReference type="Pfam" id="PF01547">
    <property type="entry name" value="SBP_bac_1"/>
    <property type="match status" value="1"/>
</dbReference>
<keyword evidence="3" id="KW-0732">Signal</keyword>
<feature type="signal peptide" evidence="3">
    <location>
        <begin position="1"/>
        <end position="23"/>
    </location>
</feature>
<dbReference type="PANTHER" id="PTHR43649:SF11">
    <property type="entry name" value="ABC TRANSPORTER SUBSTRATE-BINDING PROTEIN YESO-RELATED"/>
    <property type="match status" value="1"/>
</dbReference>
<evidence type="ECO:0000313" key="5">
    <source>
        <dbReference type="Proteomes" id="UP000240892"/>
    </source>
</evidence>
<dbReference type="AlphaFoldDB" id="A0A2T2XZL4"/>
<name>A0A2T2XZL4_9ENTR</name>
<evidence type="ECO:0000256" key="2">
    <source>
        <dbReference type="ARBA" id="ARBA00008520"/>
    </source>
</evidence>
<dbReference type="PANTHER" id="PTHR43649">
    <property type="entry name" value="ARABINOSE-BINDING PROTEIN-RELATED"/>
    <property type="match status" value="1"/>
</dbReference>
<organism evidence="4 5">
    <name type="scientific">Kluyvera genomosp. 2</name>
    <dbReference type="NCBI Taxonomy" id="2774054"/>
    <lineage>
        <taxon>Bacteria</taxon>
        <taxon>Pseudomonadati</taxon>
        <taxon>Pseudomonadota</taxon>
        <taxon>Gammaproteobacteria</taxon>
        <taxon>Enterobacterales</taxon>
        <taxon>Enterobacteriaceae</taxon>
        <taxon>Kluyvera</taxon>
    </lineage>
</organism>
<sequence>MKRLFCVSLLCASGLLTAASSFAQQDVTLRMSWWGGKSRHEVMLKALEDFEARHPGIKVHAEYMGWDGYLERMTTQISGGQEPDVMQINWPWFPIFSRTGDGFYDINKLGDVFDLSQYPAKELKSTTINGKLNAIPISLNVPGFYYNTETWKKAKLTYPQSWDDLFAAGKIFKARLGDEYYPLIFNDQDTFLMVNCYMSQKYNTPMFTADGNHFAWSKAQWHEAFNFIQRLVNDHVMPGPKYLASFGKFDFIDSKYWQDGKWAGTYTWNVVIQYYAPKLTPPAKLVLGDYVMYPGATNASAYFKVSLTYAISKVTKHPKEAAKLLNFLLNDPQAIAAIRLENGIPLSSIAIKTLTDNGTLTNDNPSVAGFNAAQRLTSESTATSWMEDQKMQSFFKEARQNMDYGRMTPEQAADDFVAKAERLMKRSAARH</sequence>
<dbReference type="Proteomes" id="UP000240892">
    <property type="component" value="Unassembled WGS sequence"/>
</dbReference>
<dbReference type="InterPro" id="IPR050490">
    <property type="entry name" value="Bact_solute-bd_prot1"/>
</dbReference>
<protein>
    <submittedName>
        <fullName evidence="4">Sugar ABC transporter substrate-binding protein</fullName>
    </submittedName>
</protein>
<feature type="chain" id="PRO_5015628567" evidence="3">
    <location>
        <begin position="24"/>
        <end position="431"/>
    </location>
</feature>
<accession>A0A2T2XZL4</accession>
<comment type="similarity">
    <text evidence="2">Belongs to the bacterial solute-binding protein 1 family.</text>
</comment>
<evidence type="ECO:0000256" key="3">
    <source>
        <dbReference type="SAM" id="SignalP"/>
    </source>
</evidence>
<dbReference type="EMBL" id="PYHO01000013">
    <property type="protein sequence ID" value="PSR45720.1"/>
    <property type="molecule type" value="Genomic_DNA"/>
</dbReference>
<dbReference type="Gene3D" id="3.40.190.10">
    <property type="entry name" value="Periplasmic binding protein-like II"/>
    <property type="match status" value="2"/>
</dbReference>
<dbReference type="GO" id="GO:0030288">
    <property type="term" value="C:outer membrane-bounded periplasmic space"/>
    <property type="evidence" value="ECO:0007669"/>
    <property type="project" value="UniProtKB-ARBA"/>
</dbReference>
<proteinExistence type="inferred from homology"/>
<comment type="subcellular location">
    <subcellularLocation>
        <location evidence="1">Periplasm</location>
    </subcellularLocation>
</comment>
<keyword evidence="5" id="KW-1185">Reference proteome</keyword>